<dbReference type="PROSITE" id="PS51331">
    <property type="entry name" value="THYX"/>
    <property type="match status" value="1"/>
</dbReference>
<evidence type="ECO:0000256" key="1">
    <source>
        <dbReference type="HAMAP-Rule" id="MF_01408"/>
    </source>
</evidence>
<feature type="binding site" evidence="1">
    <location>
        <position position="170"/>
    </location>
    <ligand>
        <name>FAD</name>
        <dbReference type="ChEBI" id="CHEBI:57692"/>
        <note>ligand shared between neighboring subunits</note>
    </ligand>
</feature>
<feature type="binding site" description="in other chain" evidence="1">
    <location>
        <position position="148"/>
    </location>
    <ligand>
        <name>dUMP</name>
        <dbReference type="ChEBI" id="CHEBI:246422"/>
        <note>ligand shared between dimeric partners</note>
    </ligand>
</feature>
<dbReference type="GO" id="GO:0004799">
    <property type="term" value="F:thymidylate synthase activity"/>
    <property type="evidence" value="ECO:0007669"/>
    <property type="project" value="TreeGrafter"/>
</dbReference>
<comment type="subunit">
    <text evidence="1">Homotetramer.</text>
</comment>
<gene>
    <name evidence="1" type="primary">thyX</name>
    <name evidence="2" type="ORF">CVV26_01305</name>
</gene>
<comment type="pathway">
    <text evidence="1">Pyrimidine metabolism; dTTP biosynthesis.</text>
</comment>
<comment type="caution">
    <text evidence="2">The sequence shown here is derived from an EMBL/GenBank/DDBJ whole genome shotgun (WGS) entry which is preliminary data.</text>
</comment>
<name>A0A2N1UNT9_9BACT</name>
<dbReference type="UniPathway" id="UPA00575"/>
<dbReference type="Pfam" id="PF02511">
    <property type="entry name" value="Thy1"/>
    <property type="match status" value="1"/>
</dbReference>
<feature type="binding site" evidence="1">
    <location>
        <begin position="84"/>
        <end position="86"/>
    </location>
    <ligand>
        <name>FAD</name>
        <dbReference type="ChEBI" id="CHEBI:57692"/>
        <note>ligand shared between neighboring subunits</note>
    </ligand>
</feature>
<evidence type="ECO:0000313" key="3">
    <source>
        <dbReference type="Proteomes" id="UP000233414"/>
    </source>
</evidence>
<dbReference type="InterPro" id="IPR036098">
    <property type="entry name" value="Thymidylate_synthase_ThyX_sf"/>
</dbReference>
<evidence type="ECO:0000313" key="2">
    <source>
        <dbReference type="EMBL" id="PKL72508.1"/>
    </source>
</evidence>
<dbReference type="GO" id="GO:0032259">
    <property type="term" value="P:methylation"/>
    <property type="evidence" value="ECO:0007669"/>
    <property type="project" value="UniProtKB-KW"/>
</dbReference>
<accession>A0A2N1UNT9</accession>
<dbReference type="Proteomes" id="UP000233414">
    <property type="component" value="Unassembled WGS sequence"/>
</dbReference>
<feature type="binding site" evidence="1">
    <location>
        <begin position="164"/>
        <end position="166"/>
    </location>
    <ligand>
        <name>FAD</name>
        <dbReference type="ChEBI" id="CHEBI:57692"/>
        <note>ligand shared between neighboring subunits</note>
    </ligand>
</feature>
<dbReference type="HAMAP" id="MF_01408">
    <property type="entry name" value="ThyX"/>
    <property type="match status" value="1"/>
</dbReference>
<feature type="binding site" evidence="1">
    <location>
        <position position="60"/>
    </location>
    <ligand>
        <name>FAD</name>
        <dbReference type="ChEBI" id="CHEBI:57692"/>
        <note>ligand shared between neighboring subunits</note>
    </ligand>
</feature>
<dbReference type="GO" id="GO:0070402">
    <property type="term" value="F:NADPH binding"/>
    <property type="evidence" value="ECO:0007669"/>
    <property type="project" value="TreeGrafter"/>
</dbReference>
<feature type="binding site" evidence="1">
    <location>
        <position position="175"/>
    </location>
    <ligand>
        <name>dUMP</name>
        <dbReference type="ChEBI" id="CHEBI:246422"/>
        <note>ligand shared between dimeric partners</note>
    </ligand>
</feature>
<dbReference type="PANTHER" id="PTHR34934">
    <property type="entry name" value="FLAVIN-DEPENDENT THYMIDYLATE SYNTHASE"/>
    <property type="match status" value="1"/>
</dbReference>
<dbReference type="PANTHER" id="PTHR34934:SF1">
    <property type="entry name" value="FLAVIN-DEPENDENT THYMIDYLATE SYNTHASE"/>
    <property type="match status" value="1"/>
</dbReference>
<dbReference type="GO" id="GO:0050797">
    <property type="term" value="F:thymidylate synthase (FAD) activity"/>
    <property type="evidence" value="ECO:0007669"/>
    <property type="project" value="UniProtKB-UniRule"/>
</dbReference>
<comment type="catalytic activity">
    <reaction evidence="1">
        <text>dUMP + (6R)-5,10-methylene-5,6,7,8-tetrahydrofolate + NADPH + H(+) = dTMP + (6S)-5,6,7,8-tetrahydrofolate + NADP(+)</text>
        <dbReference type="Rhea" id="RHEA:29043"/>
        <dbReference type="ChEBI" id="CHEBI:15378"/>
        <dbReference type="ChEBI" id="CHEBI:15636"/>
        <dbReference type="ChEBI" id="CHEBI:57453"/>
        <dbReference type="ChEBI" id="CHEBI:57783"/>
        <dbReference type="ChEBI" id="CHEBI:58349"/>
        <dbReference type="ChEBI" id="CHEBI:63528"/>
        <dbReference type="ChEBI" id="CHEBI:246422"/>
        <dbReference type="EC" id="2.1.1.148"/>
    </reaction>
</comment>
<reference evidence="2 3" key="1">
    <citation type="journal article" date="2017" name="ISME J.">
        <title>Potential for microbial H2 and metal transformations associated with novel bacteria and archaea in deep terrestrial subsurface sediments.</title>
        <authorList>
            <person name="Hernsdorf A.W."/>
            <person name="Amano Y."/>
            <person name="Miyakawa K."/>
            <person name="Ise K."/>
            <person name="Suzuki Y."/>
            <person name="Anantharaman K."/>
            <person name="Probst A."/>
            <person name="Burstein D."/>
            <person name="Thomas B.C."/>
            <person name="Banfield J.F."/>
        </authorList>
    </citation>
    <scope>NUCLEOTIDE SEQUENCE [LARGE SCALE GENOMIC DNA]</scope>
    <source>
        <strain evidence="2">HGW-Kuenenbacteria-1</strain>
    </source>
</reference>
<protein>
    <recommendedName>
        <fullName evidence="1">Flavin-dependent thymidylate synthase</fullName>
        <shortName evidence="1">FDTS</shortName>
        <ecNumber evidence="1">2.1.1.148</ecNumber>
    </recommendedName>
    <alternativeName>
        <fullName evidence="1">FAD-dependent thymidylate synthase</fullName>
    </alternativeName>
    <alternativeName>
        <fullName evidence="1">Thymidylate synthase ThyX</fullName>
        <shortName evidence="1">TS</shortName>
        <shortName evidence="1">TSase</shortName>
    </alternativeName>
</protein>
<keyword evidence="1" id="KW-0285">Flavoprotein</keyword>
<comment type="cofactor">
    <cofactor evidence="1">
        <name>FAD</name>
        <dbReference type="ChEBI" id="CHEBI:57692"/>
    </cofactor>
    <text evidence="1">Binds 4 FAD per tetramer. Each FAD binding site is formed by three monomers.</text>
</comment>
<dbReference type="SUPFAM" id="SSF69796">
    <property type="entry name" value="Thymidylate synthase-complementing protein Thy1"/>
    <property type="match status" value="1"/>
</dbReference>
<feature type="active site" description="Involved in ionization of N3 of dUMP, leading to its activation" evidence="1">
    <location>
        <position position="175"/>
    </location>
</feature>
<dbReference type="NCBIfam" id="TIGR02170">
    <property type="entry name" value="thyX"/>
    <property type="match status" value="1"/>
</dbReference>
<dbReference type="GO" id="GO:0006231">
    <property type="term" value="P:dTMP biosynthetic process"/>
    <property type="evidence" value="ECO:0007669"/>
    <property type="project" value="UniProtKB-UniRule"/>
</dbReference>
<keyword evidence="1" id="KW-0808">Transferase</keyword>
<dbReference type="InterPro" id="IPR003669">
    <property type="entry name" value="Thymidylate_synthase_ThyX"/>
</dbReference>
<feature type="binding site" evidence="1">
    <location>
        <position position="92"/>
    </location>
    <ligand>
        <name>FAD</name>
        <dbReference type="ChEBI" id="CHEBI:57692"/>
        <note>ligand shared between neighboring subunits</note>
    </ligand>
</feature>
<keyword evidence="1" id="KW-0274">FAD</keyword>
<dbReference type="EC" id="2.1.1.148" evidence="1"/>
<keyword evidence="1" id="KW-0521">NADP</keyword>
<dbReference type="CDD" id="cd20175">
    <property type="entry name" value="ThyX"/>
    <property type="match status" value="1"/>
</dbReference>
<dbReference type="GO" id="GO:0006235">
    <property type="term" value="P:dTTP biosynthetic process"/>
    <property type="evidence" value="ECO:0007669"/>
    <property type="project" value="UniProtKB-UniRule"/>
</dbReference>
<dbReference type="AlphaFoldDB" id="A0A2N1UNT9"/>
<dbReference type="GO" id="GO:0050660">
    <property type="term" value="F:flavin adenine dinucleotide binding"/>
    <property type="evidence" value="ECO:0007669"/>
    <property type="project" value="UniProtKB-UniRule"/>
</dbReference>
<keyword evidence="1" id="KW-0489">Methyltransferase</keyword>
<dbReference type="Gene3D" id="3.30.1360.170">
    <property type="match status" value="1"/>
</dbReference>
<keyword evidence="1" id="KW-0545">Nucleotide biosynthesis</keyword>
<comment type="similarity">
    <text evidence="1">Belongs to the thymidylate synthase ThyX family.</text>
</comment>
<feature type="binding site" description="in other chain" evidence="1">
    <location>
        <begin position="92"/>
        <end position="96"/>
    </location>
    <ligand>
        <name>dUMP</name>
        <dbReference type="ChEBI" id="CHEBI:246422"/>
        <note>ligand shared between dimeric partners</note>
    </ligand>
</feature>
<proteinExistence type="inferred from homology"/>
<dbReference type="EMBL" id="PGYQ01000003">
    <property type="protein sequence ID" value="PKL72508.1"/>
    <property type="molecule type" value="Genomic_DNA"/>
</dbReference>
<comment type="function">
    <text evidence="1">Catalyzes the reductive methylation of 2'-deoxyuridine-5'-monophosphate (dUMP) to 2'-deoxythymidine-5'-monophosphate (dTMP) while utilizing 5,10-methylenetetrahydrofolate (mTHF) as the methyl donor, and NADPH and FADH(2) as the reductant.</text>
</comment>
<feature type="binding site" evidence="1">
    <location>
        <begin position="81"/>
        <end position="84"/>
    </location>
    <ligand>
        <name>dUMP</name>
        <dbReference type="ChEBI" id="CHEBI:246422"/>
        <note>ligand shared between dimeric partners</note>
    </ligand>
</feature>
<organism evidence="2 3">
    <name type="scientific">Candidatus Kuenenbacteria bacterium HGW-Kuenenbacteria-1</name>
    <dbReference type="NCBI Taxonomy" id="2013812"/>
    <lineage>
        <taxon>Bacteria</taxon>
        <taxon>Candidatus Kueneniibacteriota</taxon>
    </lineage>
</organism>
<sequence length="237" mass="27383">MPEVKLKVELISYTKDPEQVCATAIKQCYSKIGVSELKEKIDKKTRKRLIEQIISSGHTSTIEHASFTFAIQGISRACSHQLVRHRIASYSQQSQRYVDFNAKGFDYIIPPLIKKNSIFLKRFQKDMDEIFNKYKTLIKNGITPEDARFILPNACETKIVITMNARAFLNFLKERLCNRAQWEIRAMAFQMFILVKKIAPNIFKNAGPTCQTEKICWQGNLNCGLWKNIKGAELRKK</sequence>